<dbReference type="RefSeq" id="XP_066705646.1">
    <property type="nucleotide sequence ID" value="XM_066836753.1"/>
</dbReference>
<keyword evidence="5" id="KW-1185">Reference proteome</keyword>
<evidence type="ECO:0000256" key="3">
    <source>
        <dbReference type="ARBA" id="ARBA00022679"/>
    </source>
</evidence>
<evidence type="ECO:0000256" key="1">
    <source>
        <dbReference type="ARBA" id="ARBA00007677"/>
    </source>
</evidence>
<dbReference type="EMBL" id="JAQQWE010000001">
    <property type="protein sequence ID" value="KAK7966254.1"/>
    <property type="molecule type" value="Genomic_DNA"/>
</dbReference>
<evidence type="ECO:0008006" key="6">
    <source>
        <dbReference type="Google" id="ProtNLM"/>
    </source>
</evidence>
<dbReference type="Pfam" id="PF01793">
    <property type="entry name" value="Glyco_transf_15"/>
    <property type="match status" value="1"/>
</dbReference>
<dbReference type="SUPFAM" id="SSF53448">
    <property type="entry name" value="Nucleotide-diphospho-sugar transferases"/>
    <property type="match status" value="1"/>
</dbReference>
<evidence type="ECO:0000313" key="5">
    <source>
        <dbReference type="Proteomes" id="UP001391051"/>
    </source>
</evidence>
<accession>A0ABR1QUH9</accession>
<comment type="caution">
    <text evidence="4">The sequence shown here is derived from an EMBL/GenBank/DDBJ whole genome shotgun (WGS) entry which is preliminary data.</text>
</comment>
<dbReference type="InterPro" id="IPR002685">
    <property type="entry name" value="Glyco_trans_15"/>
</dbReference>
<dbReference type="PANTHER" id="PTHR31121">
    <property type="entry name" value="ALPHA-1,2 MANNOSYLTRANSFERASE KTR1"/>
    <property type="match status" value="1"/>
</dbReference>
<reference evidence="4 5" key="1">
    <citation type="submission" date="2023-01" db="EMBL/GenBank/DDBJ databases">
        <title>Analysis of 21 Apiospora genomes using comparative genomics revels a genus with tremendous synthesis potential of carbohydrate active enzymes and secondary metabolites.</title>
        <authorList>
            <person name="Sorensen T."/>
        </authorList>
    </citation>
    <scope>NUCLEOTIDE SEQUENCE [LARGE SCALE GENOMIC DNA]</scope>
    <source>
        <strain evidence="4 5">CBS 24483</strain>
    </source>
</reference>
<protein>
    <recommendedName>
        <fullName evidence="6">Glycosyltransferase family 15 protein</fullName>
    </recommendedName>
</protein>
<name>A0ABR1QUH9_9PEZI</name>
<organism evidence="4 5">
    <name type="scientific">Apiospora aurea</name>
    <dbReference type="NCBI Taxonomy" id="335848"/>
    <lineage>
        <taxon>Eukaryota</taxon>
        <taxon>Fungi</taxon>
        <taxon>Dikarya</taxon>
        <taxon>Ascomycota</taxon>
        <taxon>Pezizomycotina</taxon>
        <taxon>Sordariomycetes</taxon>
        <taxon>Xylariomycetidae</taxon>
        <taxon>Amphisphaeriales</taxon>
        <taxon>Apiosporaceae</taxon>
        <taxon>Apiospora</taxon>
    </lineage>
</organism>
<gene>
    <name evidence="4" type="ORF">PG986_000531</name>
</gene>
<dbReference type="PIRSF" id="PIRSF018153">
    <property type="entry name" value="Glyco_trans_15"/>
    <property type="match status" value="1"/>
</dbReference>
<proteinExistence type="inferred from homology"/>
<sequence length="435" mass="49977">MPIPVLQPLRRRVRYLSPLLWLALALLLEAGYHVSRFRVPAPELELDPPFYTSCQEPPDPGNGSAPAGARARESAALVMLARNEEAGAAQHSVASIERRFNRWFGYPYVFLNDRPWSEDFMATIRATTNASVAFEVIPPEQWTFPASLDKEKAQASIEKQGRDGIMYGGLTSYHHMCRFFSGAFYKLEALKKYKYYWRIEPDVDFSCSITYDPFVEMARHKKVYGYTIALGEEGTTCPSLFRQVADWKEAHSIRSTDLWRASMSPSRLPWPLRTFAKHLPHRDRRGDSWNLCHYWSNFEIADLDFFRAAPYQSLYAQLEKAGGFYFERWGDAAVHSLAVNLLAEPRKLHHFADFAYRHDYYYQCPANARDGQLPASGPLNAAEPRWAPERDDGVGCRCSCDSARPRNVGAYCLSKLREPTSTKRPWRTWVLGWVY</sequence>
<dbReference type="GeneID" id="92069815"/>
<evidence type="ECO:0000313" key="4">
    <source>
        <dbReference type="EMBL" id="KAK7966254.1"/>
    </source>
</evidence>
<keyword evidence="2" id="KW-0328">Glycosyltransferase</keyword>
<keyword evidence="3" id="KW-0808">Transferase</keyword>
<dbReference type="Gene3D" id="3.90.550.10">
    <property type="entry name" value="Spore Coat Polysaccharide Biosynthesis Protein SpsA, Chain A"/>
    <property type="match status" value="1"/>
</dbReference>
<comment type="similarity">
    <text evidence="1">Belongs to the glycosyltransferase 15 family.</text>
</comment>
<dbReference type="PANTHER" id="PTHR31121:SF2">
    <property type="entry name" value="MANNOSYLTRANSFERASE KTR5-RELATED"/>
    <property type="match status" value="1"/>
</dbReference>
<dbReference type="Proteomes" id="UP001391051">
    <property type="component" value="Unassembled WGS sequence"/>
</dbReference>
<evidence type="ECO:0000256" key="2">
    <source>
        <dbReference type="ARBA" id="ARBA00022676"/>
    </source>
</evidence>
<dbReference type="InterPro" id="IPR029044">
    <property type="entry name" value="Nucleotide-diphossugar_trans"/>
</dbReference>